<comment type="similarity">
    <text evidence="3 17">Belongs to the QueH family.</text>
</comment>
<evidence type="ECO:0000256" key="16">
    <source>
        <dbReference type="ARBA" id="ARBA00047415"/>
    </source>
</evidence>
<dbReference type="InterPro" id="IPR014729">
    <property type="entry name" value="Rossmann-like_a/b/a_fold"/>
</dbReference>
<evidence type="ECO:0000256" key="17">
    <source>
        <dbReference type="HAMAP-Rule" id="MF_02089"/>
    </source>
</evidence>
<dbReference type="SUPFAM" id="SSF52402">
    <property type="entry name" value="Adenine nucleotide alpha hydrolases-like"/>
    <property type="match status" value="1"/>
</dbReference>
<feature type="binding site" evidence="17">
    <location>
        <position position="104"/>
    </location>
    <ligand>
        <name>[4Fe-4S] cluster</name>
        <dbReference type="ChEBI" id="CHEBI:49883"/>
    </ligand>
</feature>
<evidence type="ECO:0000256" key="3">
    <source>
        <dbReference type="ARBA" id="ARBA00008207"/>
    </source>
</evidence>
<dbReference type="HAMAP" id="MF_02089">
    <property type="entry name" value="QueH"/>
    <property type="match status" value="1"/>
</dbReference>
<feature type="binding site" evidence="17">
    <location>
        <position position="23"/>
    </location>
    <ligand>
        <name>[4Fe-4S] cluster</name>
        <dbReference type="ChEBI" id="CHEBI:49883"/>
    </ligand>
</feature>
<keyword evidence="13 17" id="KW-1015">Disulfide bond</keyword>
<organism evidence="18 19">
    <name type="scientific">Rhodocyclus tenuis</name>
    <name type="common">Rhodospirillum tenue</name>
    <dbReference type="NCBI Taxonomy" id="1066"/>
    <lineage>
        <taxon>Bacteria</taxon>
        <taxon>Pseudomonadati</taxon>
        <taxon>Pseudomonadota</taxon>
        <taxon>Betaproteobacteria</taxon>
        <taxon>Rhodocyclales</taxon>
        <taxon>Rhodocyclaceae</taxon>
        <taxon>Rhodocyclus</taxon>
    </lineage>
</organism>
<dbReference type="InterPro" id="IPR003828">
    <property type="entry name" value="QueH"/>
</dbReference>
<dbReference type="GO" id="GO:0051539">
    <property type="term" value="F:4 iron, 4 sulfur cluster binding"/>
    <property type="evidence" value="ECO:0007669"/>
    <property type="project" value="UniProtKB-UniRule"/>
</dbReference>
<dbReference type="PANTHER" id="PTHR36701">
    <property type="entry name" value="EPOXYQUEUOSINE REDUCTASE QUEH"/>
    <property type="match status" value="1"/>
</dbReference>
<evidence type="ECO:0000256" key="11">
    <source>
        <dbReference type="ARBA" id="ARBA00023004"/>
    </source>
</evidence>
<protein>
    <recommendedName>
        <fullName evidence="5 17">Epoxyqueuosine reductase QueH</fullName>
        <ecNumber evidence="4 17">1.17.99.6</ecNumber>
    </recommendedName>
    <alternativeName>
        <fullName evidence="15 17">Queuosine biosynthesis protein QueH</fullName>
    </alternativeName>
</protein>
<dbReference type="PANTHER" id="PTHR36701:SF1">
    <property type="entry name" value="EPOXYQUEUOSINE REDUCTASE QUEH"/>
    <property type="match status" value="1"/>
</dbReference>
<proteinExistence type="inferred from homology"/>
<dbReference type="Proteomes" id="UP000587070">
    <property type="component" value="Unassembled WGS sequence"/>
</dbReference>
<evidence type="ECO:0000313" key="18">
    <source>
        <dbReference type="EMBL" id="MBB4247701.1"/>
    </source>
</evidence>
<name>A0A840G8E6_RHOTE</name>
<dbReference type="EC" id="1.17.99.6" evidence="4 17"/>
<evidence type="ECO:0000256" key="8">
    <source>
        <dbReference type="ARBA" id="ARBA00022723"/>
    </source>
</evidence>
<evidence type="ECO:0000256" key="12">
    <source>
        <dbReference type="ARBA" id="ARBA00023014"/>
    </source>
</evidence>
<accession>A0A840G8E6</accession>
<evidence type="ECO:0000256" key="6">
    <source>
        <dbReference type="ARBA" id="ARBA00022485"/>
    </source>
</evidence>
<keyword evidence="10 17" id="KW-0560">Oxidoreductase</keyword>
<evidence type="ECO:0000256" key="2">
    <source>
        <dbReference type="ARBA" id="ARBA00004691"/>
    </source>
</evidence>
<dbReference type="GO" id="GO:0052693">
    <property type="term" value="F:epoxyqueuosine reductase activity"/>
    <property type="evidence" value="ECO:0007669"/>
    <property type="project" value="UniProtKB-UniRule"/>
</dbReference>
<evidence type="ECO:0000256" key="4">
    <source>
        <dbReference type="ARBA" id="ARBA00012622"/>
    </source>
</evidence>
<keyword evidence="6 17" id="KW-0004">4Fe-4S</keyword>
<keyword evidence="19" id="KW-1185">Reference proteome</keyword>
<keyword evidence="7 17" id="KW-0819">tRNA processing</keyword>
<keyword evidence="9 17" id="KW-0671">Queuosine biosynthesis</keyword>
<dbReference type="Pfam" id="PF02677">
    <property type="entry name" value="QueH"/>
    <property type="match status" value="1"/>
</dbReference>
<dbReference type="Gene3D" id="3.40.50.620">
    <property type="entry name" value="HUPs"/>
    <property type="match status" value="1"/>
</dbReference>
<evidence type="ECO:0000256" key="5">
    <source>
        <dbReference type="ARBA" id="ARBA00016895"/>
    </source>
</evidence>
<evidence type="ECO:0000256" key="7">
    <source>
        <dbReference type="ARBA" id="ARBA00022694"/>
    </source>
</evidence>
<dbReference type="EMBL" id="JACIGE010000007">
    <property type="protein sequence ID" value="MBB4247701.1"/>
    <property type="molecule type" value="Genomic_DNA"/>
</dbReference>
<keyword evidence="12 17" id="KW-0411">Iron-sulfur</keyword>
<sequence length="220" mass="25288">MNATSGRLTLPSGHDRVLLHCCCAPCSCEIIESLQASGIQFTIFFYNPNIHPRQEYAVRKEEIRRFAERYGVPFVDADYDSELWFARAKGMEDEPERGGRCRMCFDLRLQRTALHAYENGFRFIATSLGISRWKNLQQVNDCGRRAAAPYPGLAYWDHNWRKGGGSARMIEITRRENFYRQEYCGCVYSLRDARRSRSASGREDMRLATLAADGLTDTSE</sequence>
<evidence type="ECO:0000313" key="19">
    <source>
        <dbReference type="Proteomes" id="UP000587070"/>
    </source>
</evidence>
<dbReference type="UniPathway" id="UPA00392"/>
<dbReference type="AlphaFoldDB" id="A0A840G8E6"/>
<gene>
    <name evidence="17" type="primary">queH</name>
    <name evidence="18" type="ORF">GGD90_002086</name>
</gene>
<comment type="function">
    <text evidence="1 17">Catalyzes the conversion of epoxyqueuosine (oQ) to queuosine (Q), which is a hypermodified base found in the wobble positions of tRNA(Asp), tRNA(Asn), tRNA(His) and tRNA(Tyr).</text>
</comment>
<evidence type="ECO:0000256" key="13">
    <source>
        <dbReference type="ARBA" id="ARBA00023157"/>
    </source>
</evidence>
<evidence type="ECO:0000256" key="10">
    <source>
        <dbReference type="ARBA" id="ARBA00023002"/>
    </source>
</evidence>
<dbReference type="GO" id="GO:0046872">
    <property type="term" value="F:metal ion binding"/>
    <property type="evidence" value="ECO:0007669"/>
    <property type="project" value="UniProtKB-KW"/>
</dbReference>
<comment type="pathway">
    <text evidence="2 17">tRNA modification; tRNA-queuosine biosynthesis.</text>
</comment>
<comment type="caution">
    <text evidence="18">The sequence shown here is derived from an EMBL/GenBank/DDBJ whole genome shotgun (WGS) entry which is preliminary data.</text>
</comment>
<feature type="binding site" evidence="17">
    <location>
        <position position="22"/>
    </location>
    <ligand>
        <name>[4Fe-4S] cluster</name>
        <dbReference type="ChEBI" id="CHEBI:49883"/>
    </ligand>
</feature>
<feature type="disulfide bond" description="Redox-active" evidence="17">
    <location>
        <begin position="184"/>
        <end position="186"/>
    </location>
</feature>
<evidence type="ECO:0000256" key="1">
    <source>
        <dbReference type="ARBA" id="ARBA00002268"/>
    </source>
</evidence>
<dbReference type="OrthoDB" id="9801033at2"/>
<keyword evidence="11 17" id="KW-0408">Iron</keyword>
<keyword evidence="14 17" id="KW-0676">Redox-active center</keyword>
<evidence type="ECO:0000256" key="15">
    <source>
        <dbReference type="ARBA" id="ARBA00031446"/>
    </source>
</evidence>
<evidence type="ECO:0000256" key="14">
    <source>
        <dbReference type="ARBA" id="ARBA00023284"/>
    </source>
</evidence>
<feature type="binding site" evidence="17">
    <location>
        <position position="101"/>
    </location>
    <ligand>
        <name>[4Fe-4S] cluster</name>
        <dbReference type="ChEBI" id="CHEBI:49883"/>
    </ligand>
</feature>
<dbReference type="RefSeq" id="WP_153116670.1">
    <property type="nucleotide sequence ID" value="NZ_JACIGE010000007.1"/>
</dbReference>
<dbReference type="GO" id="GO:0008616">
    <property type="term" value="P:tRNA queuosine(34) biosynthetic process"/>
    <property type="evidence" value="ECO:0007669"/>
    <property type="project" value="UniProtKB-UniRule"/>
</dbReference>
<keyword evidence="8 17" id="KW-0479">Metal-binding</keyword>
<evidence type="ECO:0000256" key="9">
    <source>
        <dbReference type="ARBA" id="ARBA00022785"/>
    </source>
</evidence>
<comment type="catalytic activity">
    <reaction evidence="16 17">
        <text>epoxyqueuosine(34) in tRNA + AH2 = queuosine(34) in tRNA + A + H2O</text>
        <dbReference type="Rhea" id="RHEA:32159"/>
        <dbReference type="Rhea" id="RHEA-COMP:18571"/>
        <dbReference type="Rhea" id="RHEA-COMP:18582"/>
        <dbReference type="ChEBI" id="CHEBI:13193"/>
        <dbReference type="ChEBI" id="CHEBI:15377"/>
        <dbReference type="ChEBI" id="CHEBI:17499"/>
        <dbReference type="ChEBI" id="CHEBI:194431"/>
        <dbReference type="ChEBI" id="CHEBI:194443"/>
        <dbReference type="EC" id="1.17.99.6"/>
    </reaction>
</comment>
<reference evidence="18 19" key="1">
    <citation type="submission" date="2020-08" db="EMBL/GenBank/DDBJ databases">
        <title>Genome sequencing of Purple Non-Sulfur Bacteria from various extreme environments.</title>
        <authorList>
            <person name="Mayer M."/>
        </authorList>
    </citation>
    <scope>NUCLEOTIDE SEQUENCE [LARGE SCALE GENOMIC DNA]</scope>
    <source>
        <strain evidence="18 19">2761</strain>
    </source>
</reference>